<keyword evidence="15" id="KW-1185">Reference proteome</keyword>
<comment type="caution">
    <text evidence="14">The sequence shown here is derived from an EMBL/GenBank/DDBJ whole genome shotgun (WGS) entry which is preliminary data.</text>
</comment>
<feature type="transmembrane region" description="Helical" evidence="13">
    <location>
        <begin position="252"/>
        <end position="274"/>
    </location>
</feature>
<evidence type="ECO:0000256" key="5">
    <source>
        <dbReference type="ARBA" id="ARBA00022475"/>
    </source>
</evidence>
<evidence type="ECO:0000313" key="15">
    <source>
        <dbReference type="Proteomes" id="UP000234420"/>
    </source>
</evidence>
<comment type="similarity">
    <text evidence="2 13">Belongs to the FliP/MopC/SpaP family.</text>
</comment>
<dbReference type="PRINTS" id="PR01302">
    <property type="entry name" value="TYPE3IMPPROT"/>
</dbReference>
<keyword evidence="5 13" id="KW-1003">Cell membrane</keyword>
<accession>A0A2N4UXX3</accession>
<keyword evidence="6 13" id="KW-0812">Transmembrane</keyword>
<evidence type="ECO:0000256" key="1">
    <source>
        <dbReference type="ARBA" id="ARBA00003663"/>
    </source>
</evidence>
<evidence type="ECO:0000256" key="12">
    <source>
        <dbReference type="ARBA" id="ARBA00023225"/>
    </source>
</evidence>
<evidence type="ECO:0000256" key="13">
    <source>
        <dbReference type="RuleBase" id="RU362069"/>
    </source>
</evidence>
<evidence type="ECO:0000256" key="8">
    <source>
        <dbReference type="ARBA" id="ARBA00022927"/>
    </source>
</evidence>
<keyword evidence="8 13" id="KW-0653">Protein transport</keyword>
<dbReference type="Pfam" id="PF00813">
    <property type="entry name" value="FliP"/>
    <property type="match status" value="1"/>
</dbReference>
<keyword evidence="4 13" id="KW-0813">Transport</keyword>
<evidence type="ECO:0000256" key="7">
    <source>
        <dbReference type="ARBA" id="ARBA00022795"/>
    </source>
</evidence>
<keyword evidence="9 13" id="KW-1133">Transmembrane helix</keyword>
<keyword evidence="14" id="KW-0282">Flagellum</keyword>
<evidence type="ECO:0000256" key="11">
    <source>
        <dbReference type="ARBA" id="ARBA00023143"/>
    </source>
</evidence>
<evidence type="ECO:0000256" key="4">
    <source>
        <dbReference type="ARBA" id="ARBA00022448"/>
    </source>
</evidence>
<dbReference type="GO" id="GO:0009425">
    <property type="term" value="C:bacterial-type flagellum basal body"/>
    <property type="evidence" value="ECO:0007669"/>
    <property type="project" value="UniProtKB-SubCell"/>
</dbReference>
<evidence type="ECO:0000256" key="10">
    <source>
        <dbReference type="ARBA" id="ARBA00023136"/>
    </source>
</evidence>
<dbReference type="NCBIfam" id="NF009438">
    <property type="entry name" value="PRK12797.1"/>
    <property type="match status" value="1"/>
</dbReference>
<evidence type="ECO:0000256" key="6">
    <source>
        <dbReference type="ARBA" id="ARBA00022692"/>
    </source>
</evidence>
<keyword evidence="14" id="KW-0969">Cilium</keyword>
<dbReference type="Proteomes" id="UP000234420">
    <property type="component" value="Unassembled WGS sequence"/>
</dbReference>
<comment type="function">
    <text evidence="1 13">Plays a role in the flagellum-specific transport system.</text>
</comment>
<dbReference type="AlphaFoldDB" id="A0A2N4UXX3"/>
<organism evidence="14 15">
    <name type="scientific">Photobacterium carnosum</name>
    <dbReference type="NCBI Taxonomy" id="2023717"/>
    <lineage>
        <taxon>Bacteria</taxon>
        <taxon>Pseudomonadati</taxon>
        <taxon>Pseudomonadota</taxon>
        <taxon>Gammaproteobacteria</taxon>
        <taxon>Vibrionales</taxon>
        <taxon>Vibrionaceae</taxon>
        <taxon>Photobacterium</taxon>
    </lineage>
</organism>
<dbReference type="RefSeq" id="WP_101767269.1">
    <property type="nucleotide sequence ID" value="NZ_BPPU01000001.1"/>
</dbReference>
<dbReference type="PANTHER" id="PTHR30587:SF0">
    <property type="entry name" value="FLAGELLAR BIOSYNTHETIC PROTEIN FLIP"/>
    <property type="match status" value="1"/>
</dbReference>
<comment type="subcellular location">
    <subcellularLocation>
        <location evidence="13">Cell membrane</location>
        <topology evidence="13">Multi-pass membrane protein</topology>
    </subcellularLocation>
    <subcellularLocation>
        <location evidence="13">Bacterial flagellum basal body</location>
    </subcellularLocation>
</comment>
<reference evidence="14 15" key="1">
    <citation type="journal article" date="2018" name="Syst. Appl. Microbiol.">
        <title>Photobacterium carnosum sp. nov., isolated from spoiled modified atmosphere packaged poultry meat.</title>
        <authorList>
            <person name="Hilgarth M."/>
            <person name="Fuertes S."/>
            <person name="Ehrmann M."/>
            <person name="Vogel R.F."/>
        </authorList>
    </citation>
    <scope>NUCLEOTIDE SEQUENCE [LARGE SCALE GENOMIC DNA]</scope>
    <source>
        <strain evidence="14 15">TMW 2.2021</strain>
    </source>
</reference>
<dbReference type="GeneID" id="69963603"/>
<protein>
    <recommendedName>
        <fullName evidence="3 13">Flagellar biosynthetic protein FliP</fullName>
    </recommendedName>
</protein>
<evidence type="ECO:0000256" key="2">
    <source>
        <dbReference type="ARBA" id="ARBA00006257"/>
    </source>
</evidence>
<gene>
    <name evidence="13 14" type="primary">fliP</name>
    <name evidence="14" type="ORF">CIK00_02100</name>
</gene>
<dbReference type="PROSITE" id="PS01060">
    <property type="entry name" value="FLIP_1"/>
    <property type="match status" value="1"/>
</dbReference>
<keyword evidence="14" id="KW-0966">Cell projection</keyword>
<keyword evidence="12 13" id="KW-1006">Bacterial flagellum protein export</keyword>
<keyword evidence="7 13" id="KW-1005">Bacterial flagellum biogenesis</keyword>
<sequence>MIKNSPSMYLKIALLLLLTSSWIITTPVWATESVTQAAMAAESSTAHLITGTGHGGIPALSVTMNPDGSEDYSITLQILALMTALGFLPAVVILMTSFTRIVVVMSILRQAMGLQQTPSNQVIIGIAMFLTFFVMSPVIDKINTDAVQPYINEQISAQQALTKAEAPMRQFMLKQTRVKDLETFVNISGSTATDPQTVPITVLVPAFITSELKTAFQIGFMLFLPFLIIDLVVASVLMAMGMMMLSPMIVSLPFKLMLFVLVDGWNLILSTLAASF</sequence>
<dbReference type="GO" id="GO:0044781">
    <property type="term" value="P:bacterial-type flagellum organization"/>
    <property type="evidence" value="ECO:0007669"/>
    <property type="project" value="UniProtKB-UniRule"/>
</dbReference>
<name>A0A2N4UXX3_9GAMM</name>
<dbReference type="NCBIfam" id="TIGR01103">
    <property type="entry name" value="fliP"/>
    <property type="match status" value="1"/>
</dbReference>
<dbReference type="InterPro" id="IPR005837">
    <property type="entry name" value="FliP"/>
</dbReference>
<feature type="transmembrane region" description="Helical" evidence="13">
    <location>
        <begin position="218"/>
        <end position="240"/>
    </location>
</feature>
<feature type="transmembrane region" description="Helical" evidence="13">
    <location>
        <begin position="74"/>
        <end position="98"/>
    </location>
</feature>
<feature type="transmembrane region" description="Helical" evidence="13">
    <location>
        <begin position="119"/>
        <end position="139"/>
    </location>
</feature>
<dbReference type="PRINTS" id="PR00951">
    <property type="entry name" value="FLGBIOSNFLIP"/>
</dbReference>
<dbReference type="PANTHER" id="PTHR30587">
    <property type="entry name" value="FLAGELLAR BIOSYNTHETIC PROTEIN FLIP"/>
    <property type="match status" value="1"/>
</dbReference>
<dbReference type="InterPro" id="IPR005838">
    <property type="entry name" value="T3SS_IM_P"/>
</dbReference>
<dbReference type="PROSITE" id="PS01061">
    <property type="entry name" value="FLIP_2"/>
    <property type="match status" value="1"/>
</dbReference>
<dbReference type="GO" id="GO:0009306">
    <property type="term" value="P:protein secretion"/>
    <property type="evidence" value="ECO:0007669"/>
    <property type="project" value="UniProtKB-UniRule"/>
</dbReference>
<evidence type="ECO:0000256" key="9">
    <source>
        <dbReference type="ARBA" id="ARBA00022989"/>
    </source>
</evidence>
<proteinExistence type="inferred from homology"/>
<keyword evidence="10 13" id="KW-0472">Membrane</keyword>
<dbReference type="GO" id="GO:0005886">
    <property type="term" value="C:plasma membrane"/>
    <property type="evidence" value="ECO:0007669"/>
    <property type="project" value="UniProtKB-SubCell"/>
</dbReference>
<evidence type="ECO:0000256" key="3">
    <source>
        <dbReference type="ARBA" id="ARBA00021714"/>
    </source>
</evidence>
<evidence type="ECO:0000313" key="14">
    <source>
        <dbReference type="EMBL" id="PLC59825.1"/>
    </source>
</evidence>
<dbReference type="EMBL" id="NPIB01000001">
    <property type="protein sequence ID" value="PLC59825.1"/>
    <property type="molecule type" value="Genomic_DNA"/>
</dbReference>
<keyword evidence="11" id="KW-0975">Bacterial flagellum</keyword>